<protein>
    <submittedName>
        <fullName evidence="1">Uncharacterized protein</fullName>
    </submittedName>
</protein>
<name>X1Q5I5_9ZZZZ</name>
<sequence>MLGATTTDLGTGLLSGYLPYGVFCYPFGDQMDIEDWYKLAGRVENLRFRIKAGAGGAD</sequence>
<dbReference type="AlphaFoldDB" id="X1Q5I5"/>
<reference evidence="1" key="1">
    <citation type="journal article" date="2014" name="Front. Microbiol.">
        <title>High frequency of phylogenetically diverse reductive dehalogenase-homologous genes in deep subseafloor sedimentary metagenomes.</title>
        <authorList>
            <person name="Kawai M."/>
            <person name="Futagami T."/>
            <person name="Toyoda A."/>
            <person name="Takaki Y."/>
            <person name="Nishi S."/>
            <person name="Hori S."/>
            <person name="Arai W."/>
            <person name="Tsubouchi T."/>
            <person name="Morono Y."/>
            <person name="Uchiyama I."/>
            <person name="Ito T."/>
            <person name="Fujiyama A."/>
            <person name="Inagaki F."/>
            <person name="Takami H."/>
        </authorList>
    </citation>
    <scope>NUCLEOTIDE SEQUENCE</scope>
    <source>
        <strain evidence="1">Expedition CK06-06</strain>
    </source>
</reference>
<comment type="caution">
    <text evidence="1">The sequence shown here is derived from an EMBL/GenBank/DDBJ whole genome shotgun (WGS) entry which is preliminary data.</text>
</comment>
<evidence type="ECO:0000313" key="1">
    <source>
        <dbReference type="EMBL" id="GAI63473.1"/>
    </source>
</evidence>
<gene>
    <name evidence="1" type="ORF">S06H3_64874</name>
</gene>
<accession>X1Q5I5</accession>
<organism evidence="1">
    <name type="scientific">marine sediment metagenome</name>
    <dbReference type="NCBI Taxonomy" id="412755"/>
    <lineage>
        <taxon>unclassified sequences</taxon>
        <taxon>metagenomes</taxon>
        <taxon>ecological metagenomes</taxon>
    </lineage>
</organism>
<feature type="non-terminal residue" evidence="1">
    <location>
        <position position="58"/>
    </location>
</feature>
<dbReference type="EMBL" id="BARV01043470">
    <property type="protein sequence ID" value="GAI63473.1"/>
    <property type="molecule type" value="Genomic_DNA"/>
</dbReference>
<proteinExistence type="predicted"/>